<reference evidence="2 3" key="1">
    <citation type="submission" date="2020-09" db="EMBL/GenBank/DDBJ databases">
        <authorList>
            <person name="Yoon J.-W."/>
        </authorList>
    </citation>
    <scope>NUCLEOTIDE SEQUENCE [LARGE SCALE GENOMIC DNA]</scope>
    <source>
        <strain evidence="2 3">KMU-140</strain>
    </source>
</reference>
<evidence type="ECO:0000313" key="2">
    <source>
        <dbReference type="EMBL" id="MBD2843362.1"/>
    </source>
</evidence>
<comment type="caution">
    <text evidence="2">The sequence shown here is derived from an EMBL/GenBank/DDBJ whole genome shotgun (WGS) entry which is preliminary data.</text>
</comment>
<dbReference type="InterPro" id="IPR036869">
    <property type="entry name" value="J_dom_sf"/>
</dbReference>
<protein>
    <submittedName>
        <fullName evidence="2">Molecular chaperone DnaJ</fullName>
    </submittedName>
</protein>
<evidence type="ECO:0000313" key="3">
    <source>
        <dbReference type="Proteomes" id="UP000635384"/>
    </source>
</evidence>
<dbReference type="RefSeq" id="WP_190788729.1">
    <property type="nucleotide sequence ID" value="NZ_JACXLC010000001.1"/>
</dbReference>
<proteinExistence type="predicted"/>
<keyword evidence="3" id="KW-1185">Reference proteome</keyword>
<evidence type="ECO:0000259" key="1">
    <source>
        <dbReference type="SMART" id="SM00271"/>
    </source>
</evidence>
<feature type="domain" description="J" evidence="1">
    <location>
        <begin position="38"/>
        <end position="92"/>
    </location>
</feature>
<accession>A0ABR8KRH4</accession>
<organism evidence="2 3">
    <name type="scientific">Erythrobacter rubeus</name>
    <dbReference type="NCBI Taxonomy" id="2760803"/>
    <lineage>
        <taxon>Bacteria</taxon>
        <taxon>Pseudomonadati</taxon>
        <taxon>Pseudomonadota</taxon>
        <taxon>Alphaproteobacteria</taxon>
        <taxon>Sphingomonadales</taxon>
        <taxon>Erythrobacteraceae</taxon>
        <taxon>Erythrobacter/Porphyrobacter group</taxon>
        <taxon>Erythrobacter</taxon>
    </lineage>
</organism>
<dbReference type="InterPro" id="IPR001623">
    <property type="entry name" value="DnaJ_domain"/>
</dbReference>
<name>A0ABR8KRH4_9SPHN</name>
<dbReference type="EMBL" id="JACXLC010000001">
    <property type="protein sequence ID" value="MBD2843362.1"/>
    <property type="molecule type" value="Genomic_DNA"/>
</dbReference>
<gene>
    <name evidence="2" type="ORF">IB285_13965</name>
</gene>
<dbReference type="Gene3D" id="1.10.287.110">
    <property type="entry name" value="DnaJ domain"/>
    <property type="match status" value="1"/>
</dbReference>
<dbReference type="SMART" id="SM00271">
    <property type="entry name" value="DnaJ"/>
    <property type="match status" value="1"/>
</dbReference>
<dbReference type="SUPFAM" id="SSF46565">
    <property type="entry name" value="Chaperone J-domain"/>
    <property type="match status" value="1"/>
</dbReference>
<dbReference type="CDD" id="cd06257">
    <property type="entry name" value="DnaJ"/>
    <property type="match status" value="1"/>
</dbReference>
<sequence>MLRIAVILIILTILFRWAFGKWPWQTLSTKPSRQQEIRRARTLLKIEAGASREEILAAHKRLMATVHPDKGGSNGQVHDANDARDLLLSELPERDAEIGRDEHS</sequence>
<dbReference type="Proteomes" id="UP000635384">
    <property type="component" value="Unassembled WGS sequence"/>
</dbReference>